<dbReference type="KEGG" id="ptkz:JDV02_002383"/>
<evidence type="ECO:0000313" key="3">
    <source>
        <dbReference type="Proteomes" id="UP000829364"/>
    </source>
</evidence>
<name>A0A9Q8QAV5_9HYPO</name>
<keyword evidence="1" id="KW-0732">Signal</keyword>
<proteinExistence type="predicted"/>
<accession>A0A9Q8QAV5</accession>
<gene>
    <name evidence="2" type="ORF">JDV02_002383</name>
</gene>
<dbReference type="AlphaFoldDB" id="A0A9Q8QAV5"/>
<feature type="chain" id="PRO_5040438255" evidence="1">
    <location>
        <begin position="27"/>
        <end position="235"/>
    </location>
</feature>
<feature type="signal peptide" evidence="1">
    <location>
        <begin position="1"/>
        <end position="26"/>
    </location>
</feature>
<sequence length="235" mass="26842">MGTASYRVLATALFAACGSVARVVNADKEAICPAPATLYIQHAEAVSVTPVLISAWFPEKTNIVIDEQVTVPVTNVPSAFSTVVTKTKIARSVVMRRYSQPTYLRLSVSYFRNSELFWSRPAREDEYDGFVSTQSHNFQAHMHQEPPRKHQILDNQTPFLLKEFTYIEYNRNQASTSTYSLQQHEEFSGEHEVIIHEAKPHAHSLWTYQDLDMVNDPDKHPACAYSFKQHQEPPW</sequence>
<organism evidence="2 3">
    <name type="scientific">Purpureocillium takamizusanense</name>
    <dbReference type="NCBI Taxonomy" id="2060973"/>
    <lineage>
        <taxon>Eukaryota</taxon>
        <taxon>Fungi</taxon>
        <taxon>Dikarya</taxon>
        <taxon>Ascomycota</taxon>
        <taxon>Pezizomycotina</taxon>
        <taxon>Sordariomycetes</taxon>
        <taxon>Hypocreomycetidae</taxon>
        <taxon>Hypocreales</taxon>
        <taxon>Ophiocordycipitaceae</taxon>
        <taxon>Purpureocillium</taxon>
    </lineage>
</organism>
<dbReference type="RefSeq" id="XP_047839378.1">
    <property type="nucleotide sequence ID" value="XM_047983407.1"/>
</dbReference>
<keyword evidence="3" id="KW-1185">Reference proteome</keyword>
<evidence type="ECO:0000313" key="2">
    <source>
        <dbReference type="EMBL" id="UNI15897.1"/>
    </source>
</evidence>
<dbReference type="Proteomes" id="UP000829364">
    <property type="component" value="Chromosome 2"/>
</dbReference>
<protein>
    <submittedName>
        <fullName evidence="2">Uncharacterized protein</fullName>
    </submittedName>
</protein>
<evidence type="ECO:0000256" key="1">
    <source>
        <dbReference type="SAM" id="SignalP"/>
    </source>
</evidence>
<dbReference type="EMBL" id="CP086355">
    <property type="protein sequence ID" value="UNI15897.1"/>
    <property type="molecule type" value="Genomic_DNA"/>
</dbReference>
<dbReference type="OrthoDB" id="4960696at2759"/>
<reference evidence="2" key="1">
    <citation type="submission" date="2021-11" db="EMBL/GenBank/DDBJ databases">
        <title>Purpureocillium_takamizusanense_genome.</title>
        <authorList>
            <person name="Nguyen N.-H."/>
        </authorList>
    </citation>
    <scope>NUCLEOTIDE SEQUENCE</scope>
    <source>
        <strain evidence="2">PT3</strain>
    </source>
</reference>
<dbReference type="GeneID" id="72064344"/>